<sequence>MPPITNSDDFKPAKMVRWFNPLLLLKAGVKLVVSNIFGNFADRREIMAALDSKWSSRDPFDSTLDFRKTIEEYCAKRFEKEIWVDFISDTGEGYDPTYAVASTVAKQNLILSTGQGQQQYETKRGHILILGGDQVYPYPTREEYDNRFRMPFEKAAVKAGKIDTASCPHLYAIPGNHDWYDGLSNFLKLFCQQRSIGIWKTIQRRSYFAIPLPHNCWIWGIDIQLASDIDKPQLDYFDSIANKYMRKGDKVILVTAEPSWVYNEVRYSNDSFDRLDFFVDRYILREKDKGDSSLDFDLPLVLTGDWHHYARYENKDGSRQYFTAGGGGAHLHLTNNLPEKIQKEFKYVEINKTGEKSLQQSDGVSLKKTFPDKKTSQRLLLKVLGFAISNLELSVLFALVSILFNWLLIREINLNNQGDLQHSYWFAFFSNPVIFILAVAFGLSIYLITDTSTKSSVNARILGIVHGACHCGALVGWSFVCITGSCAFFRLYDICAHNSSCEPVIRVISASVLTGFTSATVFGLYLVLTNLIWGMHVDEASCALRCADYKNFLRIKITKEEIVVYPIGIESAEKCKEQENSDDNLSKGIFLIENPIVIRLQNKD</sequence>
<dbReference type="InterPro" id="IPR029052">
    <property type="entry name" value="Metallo-depent_PP-like"/>
</dbReference>
<dbReference type="PANTHER" id="PTHR34211:SF3">
    <property type="entry name" value="CALCINEURIN-LIKE METALLO-PHOSPHOESTERASE SUPERFAMILY PROTEIN"/>
    <property type="match status" value="1"/>
</dbReference>
<dbReference type="Gene3D" id="3.60.21.10">
    <property type="match status" value="1"/>
</dbReference>
<dbReference type="SUPFAM" id="SSF56300">
    <property type="entry name" value="Metallo-dependent phosphatases"/>
    <property type="match status" value="1"/>
</dbReference>
<feature type="transmembrane region" description="Helical" evidence="1">
    <location>
        <begin position="379"/>
        <end position="404"/>
    </location>
</feature>
<evidence type="ECO:0000256" key="1">
    <source>
        <dbReference type="SAM" id="Phobius"/>
    </source>
</evidence>
<keyword evidence="4" id="KW-1185">Reference proteome</keyword>
<dbReference type="RefSeq" id="WP_283380558.1">
    <property type="nucleotide sequence ID" value="NZ_JASHIE010000002.1"/>
</dbReference>
<feature type="transmembrane region" description="Helical" evidence="1">
    <location>
        <begin position="504"/>
        <end position="528"/>
    </location>
</feature>
<reference evidence="3 4" key="1">
    <citation type="submission" date="2023-05" db="EMBL/GenBank/DDBJ databases">
        <title>Novel species of genus Flectobacillus isolated from stream in China.</title>
        <authorList>
            <person name="Lu H."/>
        </authorList>
    </citation>
    <scope>NUCLEOTIDE SEQUENCE [LARGE SCALE GENOMIC DNA]</scope>
    <source>
        <strain evidence="3 4">LFS242W</strain>
    </source>
</reference>
<feature type="domain" description="Calcineurin-like phosphoesterase" evidence="2">
    <location>
        <begin position="84"/>
        <end position="274"/>
    </location>
</feature>
<dbReference type="PANTHER" id="PTHR34211">
    <property type="entry name" value="CALCINEURIN-LIKE METALLO-PHOSPHOESTERASE SUPERFAMILY PROTEIN"/>
    <property type="match status" value="1"/>
</dbReference>
<keyword evidence="1" id="KW-1133">Transmembrane helix</keyword>
<evidence type="ECO:0000259" key="2">
    <source>
        <dbReference type="Pfam" id="PF00149"/>
    </source>
</evidence>
<evidence type="ECO:0000313" key="3">
    <source>
        <dbReference type="EMBL" id="MDI9873392.1"/>
    </source>
</evidence>
<feature type="transmembrane region" description="Helical" evidence="1">
    <location>
        <begin position="461"/>
        <end position="492"/>
    </location>
</feature>
<dbReference type="Pfam" id="PF00149">
    <property type="entry name" value="Metallophos"/>
    <property type="match status" value="1"/>
</dbReference>
<name>A0ABT6YWX6_9BACT</name>
<feature type="transmembrane region" description="Helical" evidence="1">
    <location>
        <begin position="424"/>
        <end position="449"/>
    </location>
</feature>
<accession>A0ABT6YWX6</accession>
<dbReference type="EMBL" id="JASHIE010000002">
    <property type="protein sequence ID" value="MDI9873392.1"/>
    <property type="molecule type" value="Genomic_DNA"/>
</dbReference>
<dbReference type="Proteomes" id="UP001225761">
    <property type="component" value="Unassembled WGS sequence"/>
</dbReference>
<feature type="transmembrane region" description="Helical" evidence="1">
    <location>
        <begin position="18"/>
        <end position="37"/>
    </location>
</feature>
<proteinExistence type="predicted"/>
<gene>
    <name evidence="3" type="ORF">QM481_02580</name>
</gene>
<evidence type="ECO:0000313" key="4">
    <source>
        <dbReference type="Proteomes" id="UP001225761"/>
    </source>
</evidence>
<organism evidence="3 4">
    <name type="scientific">Flectobacillus rivi</name>
    <dbReference type="NCBI Taxonomy" id="2984209"/>
    <lineage>
        <taxon>Bacteria</taxon>
        <taxon>Pseudomonadati</taxon>
        <taxon>Bacteroidota</taxon>
        <taxon>Cytophagia</taxon>
        <taxon>Cytophagales</taxon>
        <taxon>Flectobacillaceae</taxon>
        <taxon>Flectobacillus</taxon>
    </lineage>
</organism>
<keyword evidence="1" id="KW-0812">Transmembrane</keyword>
<keyword evidence="1" id="KW-0472">Membrane</keyword>
<comment type="caution">
    <text evidence="3">The sequence shown here is derived from an EMBL/GenBank/DDBJ whole genome shotgun (WGS) entry which is preliminary data.</text>
</comment>
<protein>
    <submittedName>
        <fullName evidence="3">Metallophosphoesterase</fullName>
    </submittedName>
</protein>
<dbReference type="InterPro" id="IPR004843">
    <property type="entry name" value="Calcineurin-like_PHP"/>
</dbReference>